<dbReference type="InterPro" id="IPR043724">
    <property type="entry name" value="DUF5666"/>
</dbReference>
<organism evidence="2">
    <name type="scientific">hydrothermal vent metagenome</name>
    <dbReference type="NCBI Taxonomy" id="652676"/>
    <lineage>
        <taxon>unclassified sequences</taxon>
        <taxon>metagenomes</taxon>
        <taxon>ecological metagenomes</taxon>
    </lineage>
</organism>
<dbReference type="EMBL" id="UOFN01000031">
    <property type="protein sequence ID" value="VAW74277.1"/>
    <property type="molecule type" value="Genomic_DNA"/>
</dbReference>
<reference evidence="2" key="1">
    <citation type="submission" date="2018-06" db="EMBL/GenBank/DDBJ databases">
        <authorList>
            <person name="Zhirakovskaya E."/>
        </authorList>
    </citation>
    <scope>NUCLEOTIDE SEQUENCE</scope>
</reference>
<protein>
    <recommendedName>
        <fullName evidence="1">DUF5666 domain-containing protein</fullName>
    </recommendedName>
</protein>
<feature type="domain" description="DUF5666" evidence="1">
    <location>
        <begin position="103"/>
        <end position="170"/>
    </location>
</feature>
<sequence>MNIIKLTKVAGAIAIVLGLTACGGGGSGGGNTASTASVGTITGFGSVFINGVEYETDTANIMIDGMAATESDLAVGMVAEIDGSDNGTSGRALSIDISDELEGIVQSNSIAPMGNSGTMVIMGQTVTINANTLFESDVAGITGIDQIVAGNIVEVSGYGDGTGSVFATLIDVKAVDLATYLIDESDGVEVKGIVSSLDAGAMTFSLGAMPVSYAGAMIDNDVALADGLYVEVKSVAGIDGTGTLVASKVELEDDGVKGHQGDEDEDFEIKGVISTAYDGTSFGMDGTVVLVTDNTGLDDGNTGDLIVGAMVEVEGTFNADGQLVADEIGFENEGDTELESTVTDIVLTGVNSGTVTLQDGSVIVITNSTIMKDSRDVGMMPDTQFNLQALAVGDFVEVNLYTDSVSGDLVAVKLERDDP</sequence>
<dbReference type="Pfam" id="PF18914">
    <property type="entry name" value="DUF5666"/>
    <property type="match status" value="4"/>
</dbReference>
<feature type="domain" description="DUF5666" evidence="1">
    <location>
        <begin position="270"/>
        <end position="328"/>
    </location>
</feature>
<accession>A0A3B0YF51</accession>
<gene>
    <name evidence="2" type="ORF">MNBD_GAMMA15-1809</name>
</gene>
<proteinExistence type="predicted"/>
<evidence type="ECO:0000259" key="1">
    <source>
        <dbReference type="Pfam" id="PF18914"/>
    </source>
</evidence>
<feature type="domain" description="DUF5666" evidence="1">
    <location>
        <begin position="191"/>
        <end position="250"/>
    </location>
</feature>
<dbReference type="PROSITE" id="PS51257">
    <property type="entry name" value="PROKAR_LIPOPROTEIN"/>
    <property type="match status" value="1"/>
</dbReference>
<dbReference type="AlphaFoldDB" id="A0A3B0YF51"/>
<name>A0A3B0YF51_9ZZZZ</name>
<evidence type="ECO:0000313" key="2">
    <source>
        <dbReference type="EMBL" id="VAW74277.1"/>
    </source>
</evidence>
<feature type="domain" description="DUF5666" evidence="1">
    <location>
        <begin position="348"/>
        <end position="415"/>
    </location>
</feature>